<comment type="caution">
    <text evidence="1">The sequence shown here is derived from an EMBL/GenBank/DDBJ whole genome shotgun (WGS) entry which is preliminary data.</text>
</comment>
<dbReference type="Proteomes" id="UP001607303">
    <property type="component" value="Unassembled WGS sequence"/>
</dbReference>
<name>A0ABD2BPP3_VESMC</name>
<proteinExistence type="predicted"/>
<organism evidence="1 2">
    <name type="scientific">Vespula maculifrons</name>
    <name type="common">Eastern yellow jacket</name>
    <name type="synonym">Wasp</name>
    <dbReference type="NCBI Taxonomy" id="7453"/>
    <lineage>
        <taxon>Eukaryota</taxon>
        <taxon>Metazoa</taxon>
        <taxon>Ecdysozoa</taxon>
        <taxon>Arthropoda</taxon>
        <taxon>Hexapoda</taxon>
        <taxon>Insecta</taxon>
        <taxon>Pterygota</taxon>
        <taxon>Neoptera</taxon>
        <taxon>Endopterygota</taxon>
        <taxon>Hymenoptera</taxon>
        <taxon>Apocrita</taxon>
        <taxon>Aculeata</taxon>
        <taxon>Vespoidea</taxon>
        <taxon>Vespidae</taxon>
        <taxon>Vespinae</taxon>
        <taxon>Vespula</taxon>
    </lineage>
</organism>
<gene>
    <name evidence="1" type="ORF">V1477_013832</name>
</gene>
<evidence type="ECO:0000313" key="2">
    <source>
        <dbReference type="Proteomes" id="UP001607303"/>
    </source>
</evidence>
<accession>A0ABD2BPP3</accession>
<reference evidence="1 2" key="1">
    <citation type="journal article" date="2024" name="Ann. Entomol. Soc. Am.">
        <title>Genomic analyses of the southern and eastern yellowjacket wasps (Hymenoptera: Vespidae) reveal evolutionary signatures of social life.</title>
        <authorList>
            <person name="Catto M.A."/>
            <person name="Caine P.B."/>
            <person name="Orr S.E."/>
            <person name="Hunt B.G."/>
            <person name="Goodisman M.A.D."/>
        </authorList>
    </citation>
    <scope>NUCLEOTIDE SEQUENCE [LARGE SCALE GENOMIC DNA]</scope>
    <source>
        <strain evidence="1">232</strain>
        <tissue evidence="1">Head and thorax</tissue>
    </source>
</reference>
<dbReference type="EMBL" id="JAYRBN010000071">
    <property type="protein sequence ID" value="KAL2734655.1"/>
    <property type="molecule type" value="Genomic_DNA"/>
</dbReference>
<sequence>MDSTSNSYRSLPSIKDRQKFKTDNVSLKMMMIYEVEKMEKVLMTHHAKLFNDDDNEDVDDVFITGGSPINHIETSFSHAYCTCVLMRVINVFSNSSYGYQLPYIVWLLMGSNDLIAHNCLFCYQFIIIPSIVFDYVDTDYLFVNRLFYALSCKVKRVLNDPYDQQCRTKDLIVKQLRYN</sequence>
<protein>
    <submittedName>
        <fullName evidence="1">Odorant receptor 13a-like</fullName>
    </submittedName>
</protein>
<dbReference type="AlphaFoldDB" id="A0ABD2BPP3"/>
<keyword evidence="2" id="KW-1185">Reference proteome</keyword>
<evidence type="ECO:0000313" key="1">
    <source>
        <dbReference type="EMBL" id="KAL2734655.1"/>
    </source>
</evidence>